<dbReference type="Proteomes" id="UP000267858">
    <property type="component" value="Chromosome"/>
</dbReference>
<protein>
    <submittedName>
        <fullName evidence="1">Uncharacterized protein</fullName>
    </submittedName>
</protein>
<accession>A0A6D2GEJ1</accession>
<name>A0A6D2GEJ1_SALER</name>
<sequence length="90" mass="9663">MTIAASPFFAFSHAERRSLSFSPECSTSTGALKRSRKRAIVCGVRPISGTITSACLPWARTFSSTLRYTSVLPEPVTPASNQAEKPSDAL</sequence>
<gene>
    <name evidence="1" type="ORF">NCTC5773_04897</name>
</gene>
<dbReference type="EMBL" id="LR134141">
    <property type="protein sequence ID" value="VEA07694.1"/>
    <property type="molecule type" value="Genomic_DNA"/>
</dbReference>
<dbReference type="AlphaFoldDB" id="A0A6D2GEJ1"/>
<evidence type="ECO:0000313" key="2">
    <source>
        <dbReference type="Proteomes" id="UP000267858"/>
    </source>
</evidence>
<evidence type="ECO:0000313" key="1">
    <source>
        <dbReference type="EMBL" id="VEA07694.1"/>
    </source>
</evidence>
<proteinExistence type="predicted"/>
<organism evidence="1 2">
    <name type="scientific">Salmonella enterica subsp. salamae</name>
    <dbReference type="NCBI Taxonomy" id="59202"/>
    <lineage>
        <taxon>Bacteria</taxon>
        <taxon>Pseudomonadati</taxon>
        <taxon>Pseudomonadota</taxon>
        <taxon>Gammaproteobacteria</taxon>
        <taxon>Enterobacterales</taxon>
        <taxon>Enterobacteriaceae</taxon>
        <taxon>Salmonella</taxon>
    </lineage>
</organism>
<reference evidence="1 2" key="1">
    <citation type="submission" date="2018-12" db="EMBL/GenBank/DDBJ databases">
        <authorList>
            <consortium name="Pathogen Informatics"/>
        </authorList>
    </citation>
    <scope>NUCLEOTIDE SEQUENCE [LARGE SCALE GENOMIC DNA]</scope>
    <source>
        <strain evidence="1 2">NCTC5773</strain>
    </source>
</reference>